<feature type="signal peptide" evidence="2">
    <location>
        <begin position="1"/>
        <end position="19"/>
    </location>
</feature>
<proteinExistence type="predicted"/>
<dbReference type="EMBL" id="JATAAI010000021">
    <property type="protein sequence ID" value="KAK1738247.1"/>
    <property type="molecule type" value="Genomic_DNA"/>
</dbReference>
<dbReference type="Pfam" id="PF00050">
    <property type="entry name" value="Kazal_1"/>
    <property type="match status" value="8"/>
</dbReference>
<dbReference type="Proteomes" id="UP001224775">
    <property type="component" value="Unassembled WGS sequence"/>
</dbReference>
<dbReference type="Gene3D" id="3.30.60.30">
    <property type="match status" value="9"/>
</dbReference>
<evidence type="ECO:0000313" key="4">
    <source>
        <dbReference type="EMBL" id="KAK1738247.1"/>
    </source>
</evidence>
<name>A0AAD8Y3B5_9STRA</name>
<dbReference type="SMART" id="SM00280">
    <property type="entry name" value="KAZAL"/>
    <property type="match status" value="9"/>
</dbReference>
<reference evidence="4" key="1">
    <citation type="submission" date="2023-06" db="EMBL/GenBank/DDBJ databases">
        <title>Survivors Of The Sea: Transcriptome response of Skeletonema marinoi to long-term dormancy.</title>
        <authorList>
            <person name="Pinder M.I.M."/>
            <person name="Kourtchenko O."/>
            <person name="Robertson E.K."/>
            <person name="Larsson T."/>
            <person name="Maumus F."/>
            <person name="Osuna-Cruz C.M."/>
            <person name="Vancaester E."/>
            <person name="Stenow R."/>
            <person name="Vandepoele K."/>
            <person name="Ploug H."/>
            <person name="Bruchert V."/>
            <person name="Godhe A."/>
            <person name="Topel M."/>
        </authorList>
    </citation>
    <scope>NUCLEOTIDE SEQUENCE</scope>
    <source>
        <strain evidence="4">R05AC</strain>
    </source>
</reference>
<evidence type="ECO:0000313" key="5">
    <source>
        <dbReference type="Proteomes" id="UP001224775"/>
    </source>
</evidence>
<feature type="region of interest" description="Disordered" evidence="1">
    <location>
        <begin position="564"/>
        <end position="595"/>
    </location>
</feature>
<dbReference type="InterPro" id="IPR002350">
    <property type="entry name" value="Kazal_dom"/>
</dbReference>
<dbReference type="PROSITE" id="PS51465">
    <property type="entry name" value="KAZAL_2"/>
    <property type="match status" value="8"/>
</dbReference>
<feature type="domain" description="Kazal-like" evidence="3">
    <location>
        <begin position="294"/>
        <end position="318"/>
    </location>
</feature>
<feature type="domain" description="Kazal-like" evidence="3">
    <location>
        <begin position="373"/>
        <end position="409"/>
    </location>
</feature>
<evidence type="ECO:0000259" key="3">
    <source>
        <dbReference type="PROSITE" id="PS51465"/>
    </source>
</evidence>
<accession>A0AAD8Y3B5</accession>
<feature type="domain" description="Kazal-like" evidence="3">
    <location>
        <begin position="33"/>
        <end position="69"/>
    </location>
</feature>
<feature type="compositionally biased region" description="Low complexity" evidence="1">
    <location>
        <begin position="468"/>
        <end position="483"/>
    </location>
</feature>
<feature type="compositionally biased region" description="Gly residues" evidence="1">
    <location>
        <begin position="576"/>
        <end position="586"/>
    </location>
</feature>
<organism evidence="4 5">
    <name type="scientific">Skeletonema marinoi</name>
    <dbReference type="NCBI Taxonomy" id="267567"/>
    <lineage>
        <taxon>Eukaryota</taxon>
        <taxon>Sar</taxon>
        <taxon>Stramenopiles</taxon>
        <taxon>Ochrophyta</taxon>
        <taxon>Bacillariophyta</taxon>
        <taxon>Coscinodiscophyceae</taxon>
        <taxon>Thalassiosirophycidae</taxon>
        <taxon>Thalassiosirales</taxon>
        <taxon>Skeletonemataceae</taxon>
        <taxon>Skeletonema</taxon>
        <taxon>Skeletonema marinoi-dohrnii complex</taxon>
    </lineage>
</organism>
<feature type="domain" description="Kazal-like" evidence="3">
    <location>
        <begin position="129"/>
        <end position="153"/>
    </location>
</feature>
<feature type="domain" description="Kazal-like" evidence="3">
    <location>
        <begin position="158"/>
        <end position="212"/>
    </location>
</feature>
<evidence type="ECO:0000256" key="2">
    <source>
        <dbReference type="SAM" id="SignalP"/>
    </source>
</evidence>
<dbReference type="InterPro" id="IPR053265">
    <property type="entry name" value="Serpin"/>
</dbReference>
<dbReference type="SUPFAM" id="SSF100895">
    <property type="entry name" value="Kazal-type serine protease inhibitors"/>
    <property type="match status" value="9"/>
</dbReference>
<evidence type="ECO:0000256" key="1">
    <source>
        <dbReference type="SAM" id="MobiDB-lite"/>
    </source>
</evidence>
<feature type="domain" description="Kazal-like" evidence="3">
    <location>
        <begin position="323"/>
        <end position="370"/>
    </location>
</feature>
<dbReference type="CDD" id="cd00104">
    <property type="entry name" value="KAZAL_FS"/>
    <property type="match status" value="7"/>
</dbReference>
<gene>
    <name evidence="4" type="ORF">QTG54_010916</name>
</gene>
<protein>
    <submittedName>
        <fullName evidence="4">Kazal-like domain-containing protein</fullName>
    </submittedName>
</protein>
<dbReference type="InterPro" id="IPR036058">
    <property type="entry name" value="Kazal_dom_sf"/>
</dbReference>
<feature type="compositionally biased region" description="Basic residues" evidence="1">
    <location>
        <begin position="564"/>
        <end position="575"/>
    </location>
</feature>
<feature type="domain" description="Kazal-like" evidence="3">
    <location>
        <begin position="247"/>
        <end position="293"/>
    </location>
</feature>
<comment type="caution">
    <text evidence="4">The sequence shown here is derived from an EMBL/GenBank/DDBJ whole genome shotgun (WGS) entry which is preliminary data.</text>
</comment>
<keyword evidence="5" id="KW-1185">Reference proteome</keyword>
<dbReference type="PANTHER" id="PTHR21131">
    <property type="entry name" value="SERINE-TYPE ENDOPEPTIDASE INHIBITOR"/>
    <property type="match status" value="1"/>
</dbReference>
<keyword evidence="2" id="KW-0732">Signal</keyword>
<sequence>MKLSLAHAILAATAATTSARLFAKNEARQLQFCATIYDPVCGADGRTYSNSCEAEVAGVAVISEGECPTPVQPTLPVPCPLDIALVCGADGVTYDNTCLAEAAGTTVASKGECPEVPTMPTATAATVSACPMNYEPVCGADGMTYDNTCLAEAAGTTIASKGVCPEVPTMPTATACPMNIDTVCGADGNSYDNECLAQAAGTTVVSKGECTSEALPVPCPANIAPVCGADGNSYDNECLAKAAGTTVASEEACPKPCTEEYRPVCGEDGATYDNVCYAEAAGITVVSEGVCAKPCTLEYVPVCGSNGMTYANECMAEAAGVEGVVEGVCPGEAVTCAMNYDPVCGSDGVTYGNSCQAAQAAITSKGECPPVVCTMEYDPQCGKDGMQYSNKCEAEAAGAEIAYEGECMACTMEFDPQCGSVVLTRKLTETLVRLEQLICLAVADFIAYKGECTESVPDAEVVTYDMNSESTTSPSPTVKPTAPEATSSGDSAEPANPANTIDVPVDADPVVGSLSDPDAPSSASTAVIGTATVLAHSVSRRTSNQSSKASYRLVVDNSIAMVKKKQARKTNKKKGGGSGGSNGAKRGGVTHNPSSLIKGEIPDFGNIHPVTKSNYSSIYSCYKSATRRFLKFMRDNVPTSLIEDDTSCNFLLTAADWMSANSQILDPNVMKDLKLCIRMRNRVAKSMFGGGDGGHKYFLQVLVYSSDDRNDAILFLLSLDELAEIIAGQYRVMVRNIRNNRSRGYSDATMISNLMDATIMANFSIQAVQKMEIELQTQHEHLTTPCRLLACLAMPELTAEVSSIVRERGTKQCDRHEIIAFLGDSMECTFLNPSDEWNRMDSIVAEFSRKYGVDTTGSAQIEQIFVGIRHMTILEVPIKPEITTSLNRMRATLERETGKPHKSHSWLPHMEFIGGDRAIHRTVRLLQMFAGVIDNCPLENKLGPAHKGMFGRLIDRPSKFSDMDELLMSHQLVLTGIFEVASERQHVSTVSKMVFDNYFNQMQKSLKALNNDKSSNMKKSSAMHNIMMVSFLENFGLPAFEESAIARLLAQGGPVSSGGVFAEGLQHCRGRTMKPIEPSEISTAFRRICDRDFSDVVDKYHTPEQRKRSSHTEQYVVAVHTNDTLDHLEEEIQLHSVNFISTACILEQFVCSITRVLQWDSLLETFKRTTNLDIRQGFAIIFAQHLLGALDFAQDPLNYEFRNAPMLTRQAPTLFHGVCGFLDMYFSNVPPTNVFWFQGMEAGGDSKVELIGSGATRR</sequence>
<feature type="chain" id="PRO_5042020400" evidence="2">
    <location>
        <begin position="20"/>
        <end position="1258"/>
    </location>
</feature>
<feature type="domain" description="Kazal-like" evidence="3">
    <location>
        <begin position="76"/>
        <end position="115"/>
    </location>
</feature>
<dbReference type="AlphaFoldDB" id="A0AAD8Y3B5"/>
<dbReference type="PANTHER" id="PTHR21131:SF0">
    <property type="entry name" value="GEO10195P1-RELATED"/>
    <property type="match status" value="1"/>
</dbReference>
<feature type="region of interest" description="Disordered" evidence="1">
    <location>
        <begin position="466"/>
        <end position="523"/>
    </location>
</feature>
<dbReference type="Pfam" id="PF07648">
    <property type="entry name" value="Kazal_2"/>
    <property type="match status" value="1"/>
</dbReference>